<dbReference type="InterPro" id="IPR006169">
    <property type="entry name" value="GTP1_OBG_dom"/>
</dbReference>
<feature type="region of interest" description="Disordered" evidence="4">
    <location>
        <begin position="136"/>
        <end position="157"/>
    </location>
</feature>
<dbReference type="Pfam" id="PF13621">
    <property type="entry name" value="Cupin_8"/>
    <property type="match status" value="1"/>
</dbReference>
<feature type="compositionally biased region" description="Polar residues" evidence="4">
    <location>
        <begin position="870"/>
        <end position="883"/>
    </location>
</feature>
<feature type="domain" description="Obg" evidence="7">
    <location>
        <begin position="75"/>
        <end position="302"/>
    </location>
</feature>
<dbReference type="GO" id="GO:0042254">
    <property type="term" value="P:ribosome biogenesis"/>
    <property type="evidence" value="ECO:0007669"/>
    <property type="project" value="UniProtKB-UniRule"/>
</dbReference>
<dbReference type="InterPro" id="IPR036726">
    <property type="entry name" value="GTP1_OBG_dom_sf"/>
</dbReference>
<feature type="region of interest" description="Disordered" evidence="4">
    <location>
        <begin position="847"/>
        <end position="885"/>
    </location>
</feature>
<dbReference type="PROSITE" id="PS51883">
    <property type="entry name" value="OBG"/>
    <property type="match status" value="1"/>
</dbReference>
<feature type="compositionally biased region" description="Polar residues" evidence="4">
    <location>
        <begin position="43"/>
        <end position="53"/>
    </location>
</feature>
<dbReference type="PANTHER" id="PTHR11702:SF31">
    <property type="entry name" value="MITOCHONDRIAL RIBOSOME-ASSOCIATED GTPASE 2"/>
    <property type="match status" value="1"/>
</dbReference>
<feature type="region of interest" description="Disordered" evidence="4">
    <location>
        <begin position="642"/>
        <end position="666"/>
    </location>
</feature>
<comment type="caution">
    <text evidence="8">The sequence shown here is derived from an EMBL/GenBank/DDBJ whole genome shotgun (WGS) entry which is preliminary data.</text>
</comment>
<dbReference type="Gene3D" id="3.40.50.300">
    <property type="entry name" value="P-loop containing nucleotide triphosphate hydrolases"/>
    <property type="match status" value="1"/>
</dbReference>
<gene>
    <name evidence="8" type="ORF">GQ26_0110720</name>
</gene>
<comment type="similarity">
    <text evidence="1">Belongs to the TRAFAC class OBG-HflX-like GTPase superfamily. OBG GTPase family.</text>
</comment>
<dbReference type="EMBL" id="JPOX01000011">
    <property type="protein sequence ID" value="KFX48676.1"/>
    <property type="molecule type" value="Genomic_DNA"/>
</dbReference>
<organism evidence="8">
    <name type="scientific">Talaromyces marneffei PM1</name>
    <dbReference type="NCBI Taxonomy" id="1077442"/>
    <lineage>
        <taxon>Eukaryota</taxon>
        <taxon>Fungi</taxon>
        <taxon>Dikarya</taxon>
        <taxon>Ascomycota</taxon>
        <taxon>Pezizomycotina</taxon>
        <taxon>Eurotiomycetes</taxon>
        <taxon>Eurotiomycetidae</taxon>
        <taxon>Eurotiales</taxon>
        <taxon>Trichocomaceae</taxon>
        <taxon>Talaromyces</taxon>
        <taxon>Talaromyces sect. Talaromyces</taxon>
    </lineage>
</organism>
<evidence type="ECO:0000256" key="4">
    <source>
        <dbReference type="SAM" id="MobiDB-lite"/>
    </source>
</evidence>
<dbReference type="CDD" id="cd01898">
    <property type="entry name" value="Obg"/>
    <property type="match status" value="1"/>
</dbReference>
<dbReference type="InterPro" id="IPR041667">
    <property type="entry name" value="Cupin_8"/>
</dbReference>
<dbReference type="SUPFAM" id="SSF51197">
    <property type="entry name" value="Clavaminate synthase-like"/>
    <property type="match status" value="1"/>
</dbReference>
<evidence type="ECO:0000259" key="6">
    <source>
        <dbReference type="PROSITE" id="PS51710"/>
    </source>
</evidence>
<dbReference type="InterPro" id="IPR003347">
    <property type="entry name" value="JmjC_dom"/>
</dbReference>
<dbReference type="InterPro" id="IPR045086">
    <property type="entry name" value="OBG_GTPase"/>
</dbReference>
<dbReference type="PRINTS" id="PR00326">
    <property type="entry name" value="GTP1OBG"/>
</dbReference>
<feature type="domain" description="JmjC" evidence="5">
    <location>
        <begin position="851"/>
        <end position="1047"/>
    </location>
</feature>
<dbReference type="eggNOG" id="KOG2132">
    <property type="taxonomic scope" value="Eukaryota"/>
</dbReference>
<evidence type="ECO:0000256" key="2">
    <source>
        <dbReference type="ARBA" id="ARBA00022741"/>
    </source>
</evidence>
<dbReference type="Pfam" id="PF01926">
    <property type="entry name" value="MMR_HSR1"/>
    <property type="match status" value="1"/>
</dbReference>
<dbReference type="GO" id="GO:0005739">
    <property type="term" value="C:mitochondrion"/>
    <property type="evidence" value="ECO:0007669"/>
    <property type="project" value="TreeGrafter"/>
</dbReference>
<dbReference type="Gene3D" id="2.70.210.12">
    <property type="entry name" value="GTP1/OBG domain"/>
    <property type="match status" value="1"/>
</dbReference>
<feature type="compositionally biased region" description="Polar residues" evidence="4">
    <location>
        <begin position="642"/>
        <end position="652"/>
    </location>
</feature>
<dbReference type="SUPFAM" id="SSF52540">
    <property type="entry name" value="P-loop containing nucleoside triphosphate hydrolases"/>
    <property type="match status" value="1"/>
</dbReference>
<dbReference type="GO" id="GO:0003924">
    <property type="term" value="F:GTPase activity"/>
    <property type="evidence" value="ECO:0007669"/>
    <property type="project" value="InterPro"/>
</dbReference>
<name>A0A093VPU9_TALMA</name>
<proteinExistence type="inferred from homology"/>
<dbReference type="PROSITE" id="PS51710">
    <property type="entry name" value="G_OBG"/>
    <property type="match status" value="1"/>
</dbReference>
<dbReference type="Gene3D" id="2.60.120.650">
    <property type="entry name" value="Cupin"/>
    <property type="match status" value="1"/>
</dbReference>
<dbReference type="InterPro" id="IPR006073">
    <property type="entry name" value="GTP-bd"/>
</dbReference>
<keyword evidence="2" id="KW-0547">Nucleotide-binding</keyword>
<dbReference type="SUPFAM" id="SSF82051">
    <property type="entry name" value="Obg GTP-binding protein N-terminal domain"/>
    <property type="match status" value="1"/>
</dbReference>
<dbReference type="GO" id="GO:0005525">
    <property type="term" value="F:GTP binding"/>
    <property type="evidence" value="ECO:0007669"/>
    <property type="project" value="UniProtKB-KW"/>
</dbReference>
<evidence type="ECO:0000313" key="8">
    <source>
        <dbReference type="EMBL" id="KFX48676.1"/>
    </source>
</evidence>
<evidence type="ECO:0000256" key="1">
    <source>
        <dbReference type="ARBA" id="ARBA00007699"/>
    </source>
</evidence>
<dbReference type="PROSITE" id="PS51184">
    <property type="entry name" value="JMJC"/>
    <property type="match status" value="1"/>
</dbReference>
<accession>A0A093VPU9</accession>
<dbReference type="InterPro" id="IPR031167">
    <property type="entry name" value="G_OBG"/>
</dbReference>
<feature type="region of interest" description="Disordered" evidence="4">
    <location>
        <begin position="43"/>
        <end position="63"/>
    </location>
</feature>
<dbReference type="PANTHER" id="PTHR11702">
    <property type="entry name" value="DEVELOPMENTALLY REGULATED GTP-BINDING PROTEIN-RELATED"/>
    <property type="match status" value="1"/>
</dbReference>
<reference key="1">
    <citation type="journal article" date="2014" name="PLoS Genet.">
        <title>Signature Gene Expression Reveals Novel Clues to the Molecular Mechanisms of Dimorphic Transition in Penicillium marneffei.</title>
        <authorList>
            <person name="Yang E."/>
            <person name="Wang G."/>
            <person name="Cai J."/>
            <person name="Woo P.C."/>
            <person name="Lau S.K."/>
            <person name="Yuen K.-Y."/>
            <person name="Chow W.-N."/>
            <person name="Lin X."/>
        </authorList>
    </citation>
    <scope>NUCLEOTIDE SEQUENCE [LARGE SCALE GENOMIC DNA]</scope>
    <source>
        <strain>PM1</strain>
    </source>
</reference>
<evidence type="ECO:0000259" key="7">
    <source>
        <dbReference type="PROSITE" id="PS51883"/>
    </source>
</evidence>
<dbReference type="AlphaFoldDB" id="A0A093VPU9"/>
<evidence type="ECO:0000256" key="3">
    <source>
        <dbReference type="ARBA" id="ARBA00023134"/>
    </source>
</evidence>
<feature type="domain" description="OBG-type G" evidence="6">
    <location>
        <begin position="303"/>
        <end position="521"/>
    </location>
</feature>
<feature type="region of interest" description="Disordered" evidence="4">
    <location>
        <begin position="946"/>
        <end position="974"/>
    </location>
</feature>
<dbReference type="Pfam" id="PF01018">
    <property type="entry name" value="GTP1_OBG"/>
    <property type="match status" value="1"/>
</dbReference>
<protein>
    <submittedName>
        <fullName evidence="8">GTPase MTG2, mitochondrial</fullName>
    </submittedName>
</protein>
<dbReference type="FunFam" id="2.70.210.12:FF:000001">
    <property type="entry name" value="GTPase Obg"/>
    <property type="match status" value="1"/>
</dbReference>
<evidence type="ECO:0000259" key="5">
    <source>
        <dbReference type="PROSITE" id="PS51184"/>
    </source>
</evidence>
<reference evidence="8" key="2">
    <citation type="journal article" date="2014" name="PLoS Genet.">
        <title>Signature gene expression reveals novel clues to the molecular mechanisms of dimorphic transition in Penicillium marneffei.</title>
        <authorList>
            <person name="Yang E."/>
            <person name="Wang G."/>
            <person name="Cai J."/>
            <person name="Woo P.C."/>
            <person name="Lau S.K."/>
            <person name="Yuen K.-Y."/>
            <person name="Chow W.-N."/>
            <person name="Lin X."/>
        </authorList>
    </citation>
    <scope>NUCLEOTIDE SEQUENCE</scope>
    <source>
        <strain evidence="8">PM1</strain>
    </source>
</reference>
<dbReference type="HOGENOM" id="CLU_281037_0_0_1"/>
<keyword evidence="3" id="KW-0342">GTP-binding</keyword>
<dbReference type="InterPro" id="IPR027417">
    <property type="entry name" value="P-loop_NTPase"/>
</dbReference>
<sequence>MSKTTNTMLPFLYPFLNATACTKHTTFKATANILRTRRRWHSTSNNRIVTTQTSEDETGPDLSHLNPPPSDYSRFIFQDKCTAKVITGSGGNGCVAFLREKYIEEGPPNGGDGGSGGSIYIQAVDGLTSLHKLARQGTIRAGNGKNGQGKSRGGKRGHDVLIQVPVGTVVREVSRYDPIEEAEHEYRTLKGTLSREEQAMGMYVAQRDRFVLYPGSLPSDFLTTTFPTLGPPRRSNLAALEPPAPIHLDLSQPMEQPKLLAAGAVGGFGNPHFIARSMGRPKFATKGEGGMTLHLEFELKLLADVGLVGFPNAGKSTLLRSLTNSRTRIGNWEFTTLSPNIGTVVLDDFKGRPKVESLNKKSPRTNFTIADIPGLVEDAHLDRGLGLGFLRHIERAGILGFVVDLSSADPVKTLQKLWHELGEVGICQEEMDAHESSGPSSSIGLATYLQKPWFVVATKADLPDTKENFAALQDYLSQIQQGLAEHPSGHKDAFRERLVAVPVNCKGDFRHLSPTTKLTPMENLTTDILSTIDNPQPDDPILECFELDREKLQSSLRDDPESALALADTKLHVFPFKDVKLSWRRLYTDASIVLAVHLIKKNILSEHQNGRHDDSSSWLASVIRYLDMALIMAALKDWRQTNQKASKQSPTSIEEDEDEPATKRRKLTVPLFPPGSAPLPELTKPIPRISAPSFYAMENHIQEVRTPLVITDAVSHWPALSERPWSSKDYWYEQMLEGKRLVPVEVGRSYTDEGWGQRIMPFSEFVNTFLWRLNDGTKTATSDANATQEDEDQTGYMAQHDLLTQIPALRKDISVPDFCYIDPPAAEPGTPVYLKKMHEREAEIAKNKADTEMDDCSEEKTVPEGKASQGFLSKQNHAGNSSNDEAEIGVASDPIINTWIGPSWTISPLHHDPYHNILVQVVGAKYIRLYSPHTPASQIYPRGMEMVNSKDDTPKPPGQQDKIDTDPNPTTEKSQLIDMSNTSQIDLAAIELSPAESELWESTWPGFAEADYVETVLKEGECLYIPVGWWHYVRGLRAGISVSFWWG</sequence>